<feature type="transmembrane region" description="Helical" evidence="1">
    <location>
        <begin position="116"/>
        <end position="133"/>
    </location>
</feature>
<feature type="transmembrane region" description="Helical" evidence="1">
    <location>
        <begin position="145"/>
        <end position="172"/>
    </location>
</feature>
<protein>
    <recommendedName>
        <fullName evidence="4">EpsG family protein</fullName>
    </recommendedName>
</protein>
<name>A0A0B7I3I0_9FLAO</name>
<feature type="transmembrane region" description="Helical" evidence="1">
    <location>
        <begin position="203"/>
        <end position="227"/>
    </location>
</feature>
<proteinExistence type="predicted"/>
<gene>
    <name evidence="2" type="ORF">CCAND38_180017</name>
</gene>
<organism evidence="2 3">
    <name type="scientific">Capnocytophaga canis</name>
    <dbReference type="NCBI Taxonomy" id="1848903"/>
    <lineage>
        <taxon>Bacteria</taxon>
        <taxon>Pseudomonadati</taxon>
        <taxon>Bacteroidota</taxon>
        <taxon>Flavobacteriia</taxon>
        <taxon>Flavobacteriales</taxon>
        <taxon>Flavobacteriaceae</taxon>
        <taxon>Capnocytophaga</taxon>
    </lineage>
</organism>
<sequence>MFYIINLFISVGLCLLSSNHRLNELSRVYALFLFSLLWILVVGGQYDVGADYFSYLGIFTPDTKAIDFYSHTGEIGFYWFVKFLFYIGVEGQHIFFILAMLWVLLFLLIISKVTQFRQYALFFFLIVCFNGVFHNQMNGLRQFTAMYILTYGVVLFVYKRAWLPFIICILLAQSIHQYVFLAVIAILIVLFLRKVFDNSERMLMILIFCFIVSFIDINQLILDMVAYTTIGSAVYLNSGFGNFDIPITAKLVKYVLMFTYVYAIVNYRKINLSENQKKLFILGIVGEFLTILSLNNFILQRVNMYFNIISLFPIFFLLTNMKNSNNRVIILLFLLIIYTVKVTIFADKEYVYESIFFN</sequence>
<feature type="transmembrane region" description="Helical" evidence="1">
    <location>
        <begin position="68"/>
        <end position="87"/>
    </location>
</feature>
<feature type="transmembrane region" description="Helical" evidence="1">
    <location>
        <begin position="279"/>
        <end position="298"/>
    </location>
</feature>
<feature type="transmembrane region" description="Helical" evidence="1">
    <location>
        <begin position="28"/>
        <end position="48"/>
    </location>
</feature>
<reference evidence="2 3" key="1">
    <citation type="submission" date="2015-01" db="EMBL/GenBank/DDBJ databases">
        <authorList>
            <person name="MANFREDI Pablo"/>
        </authorList>
    </citation>
    <scope>NUCLEOTIDE SEQUENCE [LARGE SCALE GENOMIC DNA]</scope>
    <source>
        <strain evidence="2 3">CcD38</strain>
    </source>
</reference>
<dbReference type="Pfam" id="PF14897">
    <property type="entry name" value="EpsG"/>
    <property type="match status" value="1"/>
</dbReference>
<keyword evidence="1" id="KW-0812">Transmembrane</keyword>
<keyword evidence="1" id="KW-0472">Membrane</keyword>
<dbReference type="AlphaFoldDB" id="A0A0B7I3I0"/>
<feature type="transmembrane region" description="Helical" evidence="1">
    <location>
        <begin position="328"/>
        <end position="346"/>
    </location>
</feature>
<evidence type="ECO:0008006" key="4">
    <source>
        <dbReference type="Google" id="ProtNLM"/>
    </source>
</evidence>
<evidence type="ECO:0000313" key="2">
    <source>
        <dbReference type="EMBL" id="CEN44388.1"/>
    </source>
</evidence>
<feature type="transmembrane region" description="Helical" evidence="1">
    <location>
        <begin position="178"/>
        <end position="196"/>
    </location>
</feature>
<dbReference type="InterPro" id="IPR049458">
    <property type="entry name" value="EpsG-like"/>
</dbReference>
<dbReference type="Proteomes" id="UP000045051">
    <property type="component" value="Unassembled WGS sequence"/>
</dbReference>
<evidence type="ECO:0000256" key="1">
    <source>
        <dbReference type="SAM" id="Phobius"/>
    </source>
</evidence>
<feature type="transmembrane region" description="Helical" evidence="1">
    <location>
        <begin position="304"/>
        <end position="321"/>
    </location>
</feature>
<feature type="transmembrane region" description="Helical" evidence="1">
    <location>
        <begin position="247"/>
        <end position="267"/>
    </location>
</feature>
<keyword evidence="1" id="KW-1133">Transmembrane helix</keyword>
<accession>A0A0B7I3I0</accession>
<evidence type="ECO:0000313" key="3">
    <source>
        <dbReference type="Proteomes" id="UP000045051"/>
    </source>
</evidence>
<dbReference type="EMBL" id="CDOI01000090">
    <property type="protein sequence ID" value="CEN44388.1"/>
    <property type="molecule type" value="Genomic_DNA"/>
</dbReference>
<keyword evidence="3" id="KW-1185">Reference proteome</keyword>
<feature type="transmembrane region" description="Helical" evidence="1">
    <location>
        <begin position="94"/>
        <end position="110"/>
    </location>
</feature>